<keyword evidence="1" id="KW-1133">Transmembrane helix</keyword>
<evidence type="ECO:0000313" key="2">
    <source>
        <dbReference type="EMBL" id="GBP96542.1"/>
    </source>
</evidence>
<gene>
    <name evidence="2" type="ORF">EVAR_100193_1</name>
</gene>
<dbReference type="EMBL" id="BGZK01002798">
    <property type="protein sequence ID" value="GBP96542.1"/>
    <property type="molecule type" value="Genomic_DNA"/>
</dbReference>
<evidence type="ECO:0000256" key="1">
    <source>
        <dbReference type="SAM" id="Phobius"/>
    </source>
</evidence>
<keyword evidence="1" id="KW-0472">Membrane</keyword>
<feature type="transmembrane region" description="Helical" evidence="1">
    <location>
        <begin position="21"/>
        <end position="40"/>
    </location>
</feature>
<sequence length="176" mass="19503">MQKTPPALNCLRMMQCTNTTLPRPFLLARVYIIIATLSWLPSQRQSFGRCTAGQKMVKPSVLDSIYDNDFITRSLYDCANGKRRGYTGQGLTPPDPSFFTPAFPFHAIATLSRLTSQRRSTVRCTVHDDASAICRRRPSSDVLGAGSPDPVVLYLEPLSNTGRIVTGTAGREERFC</sequence>
<accession>A0A4C2A9P9</accession>
<evidence type="ECO:0000313" key="3">
    <source>
        <dbReference type="Proteomes" id="UP000299102"/>
    </source>
</evidence>
<keyword evidence="1" id="KW-0812">Transmembrane</keyword>
<comment type="caution">
    <text evidence="2">The sequence shown here is derived from an EMBL/GenBank/DDBJ whole genome shotgun (WGS) entry which is preliminary data.</text>
</comment>
<dbReference type="Proteomes" id="UP000299102">
    <property type="component" value="Unassembled WGS sequence"/>
</dbReference>
<protein>
    <submittedName>
        <fullName evidence="2">Uncharacterized protein</fullName>
    </submittedName>
</protein>
<name>A0A4C2A9P9_EUMVA</name>
<proteinExistence type="predicted"/>
<reference evidence="2 3" key="1">
    <citation type="journal article" date="2019" name="Commun. Biol.">
        <title>The bagworm genome reveals a unique fibroin gene that provides high tensile strength.</title>
        <authorList>
            <person name="Kono N."/>
            <person name="Nakamura H."/>
            <person name="Ohtoshi R."/>
            <person name="Tomita M."/>
            <person name="Numata K."/>
            <person name="Arakawa K."/>
        </authorList>
    </citation>
    <scope>NUCLEOTIDE SEQUENCE [LARGE SCALE GENOMIC DNA]</scope>
</reference>
<organism evidence="2 3">
    <name type="scientific">Eumeta variegata</name>
    <name type="common">Bagworm moth</name>
    <name type="synonym">Eumeta japonica</name>
    <dbReference type="NCBI Taxonomy" id="151549"/>
    <lineage>
        <taxon>Eukaryota</taxon>
        <taxon>Metazoa</taxon>
        <taxon>Ecdysozoa</taxon>
        <taxon>Arthropoda</taxon>
        <taxon>Hexapoda</taxon>
        <taxon>Insecta</taxon>
        <taxon>Pterygota</taxon>
        <taxon>Neoptera</taxon>
        <taxon>Endopterygota</taxon>
        <taxon>Lepidoptera</taxon>
        <taxon>Glossata</taxon>
        <taxon>Ditrysia</taxon>
        <taxon>Tineoidea</taxon>
        <taxon>Psychidae</taxon>
        <taxon>Oiketicinae</taxon>
        <taxon>Eumeta</taxon>
    </lineage>
</organism>
<keyword evidence="3" id="KW-1185">Reference proteome</keyword>
<dbReference type="AlphaFoldDB" id="A0A4C2A9P9"/>